<dbReference type="SUPFAM" id="SSF55394">
    <property type="entry name" value="Bactericidal permeability-increasing protein, BPI"/>
    <property type="match status" value="1"/>
</dbReference>
<sequence length="327" mass="36678">MGDDPLNKRFGEDWARLTRDLLFDSEGGLKFKPELWSDIRKVILPSLVDKVGYVPIPRIEYSDDAIDLVVENLTLQGRNLFPNIISFEAHNFMKFSPYNAITDQHHHEFTLTFGQMQADMRDVAFYYKRKSGFAKGMLGTDSGLADVVLGGEGLSATVHLVSADKDPRSVFKVKSVNVKVDTLKFSIRDSKHDMLYKTLKPLATGLVKKQIQKAVAGAITTGMEYVDGQLVTVRDRVAEAKVADDSTRMQSLQSMFKKKKDETTSTTKSTSSSQFKVVHNKRASMIDTGHPSGWVNRTTEREEKAAAGKEWHSEAYVQVYPLTRSVC</sequence>
<feature type="region of interest" description="Disordered" evidence="1">
    <location>
        <begin position="253"/>
        <end position="275"/>
    </location>
</feature>
<dbReference type="PANTHER" id="PTHR31138:SF1">
    <property type="entry name" value="PDZ DOMAIN-CONTAINING PROTEIN"/>
    <property type="match status" value="1"/>
</dbReference>
<dbReference type="OrthoDB" id="19394at2759"/>
<gene>
    <name evidence="4" type="ORF">CONPUDRAFT_160834</name>
</gene>
<dbReference type="GO" id="GO:0008289">
    <property type="term" value="F:lipid binding"/>
    <property type="evidence" value="ECO:0007669"/>
    <property type="project" value="InterPro"/>
</dbReference>
<dbReference type="Pfam" id="PF19343">
    <property type="entry name" value="HAM1_N"/>
    <property type="match status" value="1"/>
</dbReference>
<comment type="caution">
    <text evidence="4">The sequence shown here is derived from an EMBL/GenBank/DDBJ whole genome shotgun (WGS) entry which is preliminary data.</text>
</comment>
<protein>
    <submittedName>
        <fullName evidence="4">Uncharacterized protein</fullName>
    </submittedName>
</protein>
<dbReference type="KEGG" id="cput:CONPUDRAFT_160834"/>
<dbReference type="PANTHER" id="PTHR31138">
    <property type="entry name" value="CHROMOSOME 19, WHOLE GENOME SHOTGUN SEQUENCE"/>
    <property type="match status" value="1"/>
</dbReference>
<organism evidence="4 5">
    <name type="scientific">Coniophora puteana (strain RWD-64-598)</name>
    <name type="common">Brown rot fungus</name>
    <dbReference type="NCBI Taxonomy" id="741705"/>
    <lineage>
        <taxon>Eukaryota</taxon>
        <taxon>Fungi</taxon>
        <taxon>Dikarya</taxon>
        <taxon>Basidiomycota</taxon>
        <taxon>Agaricomycotina</taxon>
        <taxon>Agaricomycetes</taxon>
        <taxon>Agaricomycetidae</taxon>
        <taxon>Boletales</taxon>
        <taxon>Coniophorineae</taxon>
        <taxon>Coniophoraceae</taxon>
        <taxon>Coniophora</taxon>
    </lineage>
</organism>
<dbReference type="RefSeq" id="XP_007762900.1">
    <property type="nucleotide sequence ID" value="XM_007764710.1"/>
</dbReference>
<evidence type="ECO:0000313" key="5">
    <source>
        <dbReference type="Proteomes" id="UP000053558"/>
    </source>
</evidence>
<dbReference type="InterPro" id="IPR045967">
    <property type="entry name" value="HAM1-like_N"/>
</dbReference>
<dbReference type="InterPro" id="IPR027842">
    <property type="entry name" value="HAM1-like_C"/>
</dbReference>
<feature type="compositionally biased region" description="Low complexity" evidence="1">
    <location>
        <begin position="264"/>
        <end position="273"/>
    </location>
</feature>
<evidence type="ECO:0000259" key="2">
    <source>
        <dbReference type="Pfam" id="PF14613"/>
    </source>
</evidence>
<dbReference type="GeneID" id="19204423"/>
<dbReference type="Gene3D" id="3.15.10.10">
    <property type="entry name" value="Bactericidal permeability-increasing protein, domain 1"/>
    <property type="match status" value="1"/>
</dbReference>
<reference evidence="5" key="1">
    <citation type="journal article" date="2012" name="Science">
        <title>The Paleozoic origin of enzymatic lignin decomposition reconstructed from 31 fungal genomes.</title>
        <authorList>
            <person name="Floudas D."/>
            <person name="Binder M."/>
            <person name="Riley R."/>
            <person name="Barry K."/>
            <person name="Blanchette R.A."/>
            <person name="Henrissat B."/>
            <person name="Martinez A.T."/>
            <person name="Otillar R."/>
            <person name="Spatafora J.W."/>
            <person name="Yadav J.S."/>
            <person name="Aerts A."/>
            <person name="Benoit I."/>
            <person name="Boyd A."/>
            <person name="Carlson A."/>
            <person name="Copeland A."/>
            <person name="Coutinho P.M."/>
            <person name="de Vries R.P."/>
            <person name="Ferreira P."/>
            <person name="Findley K."/>
            <person name="Foster B."/>
            <person name="Gaskell J."/>
            <person name="Glotzer D."/>
            <person name="Gorecki P."/>
            <person name="Heitman J."/>
            <person name="Hesse C."/>
            <person name="Hori C."/>
            <person name="Igarashi K."/>
            <person name="Jurgens J.A."/>
            <person name="Kallen N."/>
            <person name="Kersten P."/>
            <person name="Kohler A."/>
            <person name="Kuees U."/>
            <person name="Kumar T.K.A."/>
            <person name="Kuo A."/>
            <person name="LaButti K."/>
            <person name="Larrondo L.F."/>
            <person name="Lindquist E."/>
            <person name="Ling A."/>
            <person name="Lombard V."/>
            <person name="Lucas S."/>
            <person name="Lundell T."/>
            <person name="Martin R."/>
            <person name="McLaughlin D.J."/>
            <person name="Morgenstern I."/>
            <person name="Morin E."/>
            <person name="Murat C."/>
            <person name="Nagy L.G."/>
            <person name="Nolan M."/>
            <person name="Ohm R.A."/>
            <person name="Patyshakuliyeva A."/>
            <person name="Rokas A."/>
            <person name="Ruiz-Duenas F.J."/>
            <person name="Sabat G."/>
            <person name="Salamov A."/>
            <person name="Samejima M."/>
            <person name="Schmutz J."/>
            <person name="Slot J.C."/>
            <person name="St John F."/>
            <person name="Stenlid J."/>
            <person name="Sun H."/>
            <person name="Sun S."/>
            <person name="Syed K."/>
            <person name="Tsang A."/>
            <person name="Wiebenga A."/>
            <person name="Young D."/>
            <person name="Pisabarro A."/>
            <person name="Eastwood D.C."/>
            <person name="Martin F."/>
            <person name="Cullen D."/>
            <person name="Grigoriev I.V."/>
            <person name="Hibbett D.S."/>
        </authorList>
    </citation>
    <scope>NUCLEOTIDE SEQUENCE [LARGE SCALE GENOMIC DNA]</scope>
    <source>
        <strain evidence="5">RWD-64-598 SS2</strain>
    </source>
</reference>
<feature type="domain" description="HAM1-like N-terminal" evidence="3">
    <location>
        <begin position="1"/>
        <end position="166"/>
    </location>
</feature>
<feature type="domain" description="HAM1-like C-terminal" evidence="2">
    <location>
        <begin position="178"/>
        <end position="316"/>
    </location>
</feature>
<dbReference type="AlphaFoldDB" id="A0A5M3N3D1"/>
<name>A0A5M3N3D1_CONPW</name>
<evidence type="ECO:0000256" key="1">
    <source>
        <dbReference type="SAM" id="MobiDB-lite"/>
    </source>
</evidence>
<evidence type="ECO:0000313" key="4">
    <source>
        <dbReference type="EMBL" id="EIW85912.1"/>
    </source>
</evidence>
<keyword evidence="5" id="KW-1185">Reference proteome</keyword>
<evidence type="ECO:0000259" key="3">
    <source>
        <dbReference type="Pfam" id="PF19343"/>
    </source>
</evidence>
<dbReference type="InterPro" id="IPR017943">
    <property type="entry name" value="Bactericidal_perm-incr_a/b_dom"/>
</dbReference>
<dbReference type="Pfam" id="PF14613">
    <property type="entry name" value="HAM1_C"/>
    <property type="match status" value="1"/>
</dbReference>
<proteinExistence type="predicted"/>
<dbReference type="Proteomes" id="UP000053558">
    <property type="component" value="Unassembled WGS sequence"/>
</dbReference>
<accession>A0A5M3N3D1</accession>
<dbReference type="EMBL" id="JH711573">
    <property type="protein sequence ID" value="EIW85912.1"/>
    <property type="molecule type" value="Genomic_DNA"/>
</dbReference>